<dbReference type="SUPFAM" id="SSF88946">
    <property type="entry name" value="Sigma2 domain of RNA polymerase sigma factors"/>
    <property type="match status" value="1"/>
</dbReference>
<dbReference type="InterPro" id="IPR036388">
    <property type="entry name" value="WH-like_DNA-bd_sf"/>
</dbReference>
<keyword evidence="4" id="KW-0804">Transcription</keyword>
<accession>A0ABT8JYE3</accession>
<dbReference type="PANTHER" id="PTHR43133:SF25">
    <property type="entry name" value="RNA POLYMERASE SIGMA FACTOR RFAY-RELATED"/>
    <property type="match status" value="1"/>
</dbReference>
<dbReference type="NCBIfam" id="TIGR02937">
    <property type="entry name" value="sigma70-ECF"/>
    <property type="match status" value="1"/>
</dbReference>
<dbReference type="InterPro" id="IPR013249">
    <property type="entry name" value="RNA_pol_sigma70_r4_t2"/>
</dbReference>
<dbReference type="Gene3D" id="1.10.1740.10">
    <property type="match status" value="1"/>
</dbReference>
<dbReference type="SUPFAM" id="SSF88659">
    <property type="entry name" value="Sigma3 and sigma4 domains of RNA polymerase sigma factors"/>
    <property type="match status" value="1"/>
</dbReference>
<dbReference type="EMBL" id="JAROCG010000001">
    <property type="protein sequence ID" value="MDN4609601.1"/>
    <property type="molecule type" value="Genomic_DNA"/>
</dbReference>
<keyword evidence="2" id="KW-0805">Transcription regulation</keyword>
<dbReference type="Gene3D" id="1.10.10.10">
    <property type="entry name" value="Winged helix-like DNA-binding domain superfamily/Winged helix DNA-binding domain"/>
    <property type="match status" value="1"/>
</dbReference>
<evidence type="ECO:0000256" key="1">
    <source>
        <dbReference type="ARBA" id="ARBA00010641"/>
    </source>
</evidence>
<evidence type="ECO:0000259" key="5">
    <source>
        <dbReference type="Pfam" id="PF08281"/>
    </source>
</evidence>
<evidence type="ECO:0000256" key="3">
    <source>
        <dbReference type="ARBA" id="ARBA00023082"/>
    </source>
</evidence>
<comment type="caution">
    <text evidence="6">The sequence shown here is derived from an EMBL/GenBank/DDBJ whole genome shotgun (WGS) entry which is preliminary data.</text>
</comment>
<name>A0ABT8JYE3_9MICC</name>
<dbReference type="CDD" id="cd06171">
    <property type="entry name" value="Sigma70_r4"/>
    <property type="match status" value="1"/>
</dbReference>
<dbReference type="InterPro" id="IPR013325">
    <property type="entry name" value="RNA_pol_sigma_r2"/>
</dbReference>
<dbReference type="RefSeq" id="WP_301224285.1">
    <property type="nucleotide sequence ID" value="NZ_JAROCG010000001.1"/>
</dbReference>
<dbReference type="InterPro" id="IPR014284">
    <property type="entry name" value="RNA_pol_sigma-70_dom"/>
</dbReference>
<reference evidence="6" key="1">
    <citation type="submission" date="2023-06" db="EMBL/GenBank/DDBJ databases">
        <title>MT1 and MT2 Draft Genomes of Novel Species.</title>
        <authorList>
            <person name="Venkateswaran K."/>
        </authorList>
    </citation>
    <scope>NUCLEOTIDE SEQUENCE</scope>
    <source>
        <strain evidence="6">IIF3SC-B10</strain>
    </source>
</reference>
<sequence length="199" mass="22358">MGGTSGSDDEALWRQVVTGDGNAFTLIFDRHRDAVFRHAGRQFQLSHVAEDITAMVFYEAWRKRLFVRIVDGSVLPWLLVTTNYVARNQARHERRHRNLLAHLPAPEQVDDIADTYADEDASRQRAGQVRQALAKLRPLDRDVLTLCVLEEMTTRQAAIVLDVPEGTIKSRLSRAKTRLGVLLPAMSPFTGRAATEGNL</sequence>
<gene>
    <name evidence="6" type="ORF">P5G52_01850</name>
</gene>
<dbReference type="InterPro" id="IPR039425">
    <property type="entry name" value="RNA_pol_sigma-70-like"/>
</dbReference>
<dbReference type="Pfam" id="PF08281">
    <property type="entry name" value="Sigma70_r4_2"/>
    <property type="match status" value="1"/>
</dbReference>
<organism evidence="6 7">
    <name type="scientific">Arthrobacter burdickii</name>
    <dbReference type="NCBI Taxonomy" id="3035920"/>
    <lineage>
        <taxon>Bacteria</taxon>
        <taxon>Bacillati</taxon>
        <taxon>Actinomycetota</taxon>
        <taxon>Actinomycetes</taxon>
        <taxon>Micrococcales</taxon>
        <taxon>Micrococcaceae</taxon>
        <taxon>Arthrobacter</taxon>
    </lineage>
</organism>
<comment type="similarity">
    <text evidence="1">Belongs to the sigma-70 factor family. ECF subfamily.</text>
</comment>
<keyword evidence="3" id="KW-0731">Sigma factor</keyword>
<dbReference type="Proteomes" id="UP001174209">
    <property type="component" value="Unassembled WGS sequence"/>
</dbReference>
<evidence type="ECO:0000313" key="6">
    <source>
        <dbReference type="EMBL" id="MDN4609601.1"/>
    </source>
</evidence>
<dbReference type="PANTHER" id="PTHR43133">
    <property type="entry name" value="RNA POLYMERASE ECF-TYPE SIGMA FACTO"/>
    <property type="match status" value="1"/>
</dbReference>
<evidence type="ECO:0000313" key="7">
    <source>
        <dbReference type="Proteomes" id="UP001174209"/>
    </source>
</evidence>
<proteinExistence type="inferred from homology"/>
<keyword evidence="7" id="KW-1185">Reference proteome</keyword>
<feature type="domain" description="RNA polymerase sigma factor 70 region 4 type 2" evidence="5">
    <location>
        <begin position="128"/>
        <end position="179"/>
    </location>
</feature>
<evidence type="ECO:0000256" key="4">
    <source>
        <dbReference type="ARBA" id="ARBA00023163"/>
    </source>
</evidence>
<protein>
    <submittedName>
        <fullName evidence="6">RNA polymerase sigma factor</fullName>
    </submittedName>
</protein>
<dbReference type="InterPro" id="IPR013324">
    <property type="entry name" value="RNA_pol_sigma_r3/r4-like"/>
</dbReference>
<evidence type="ECO:0000256" key="2">
    <source>
        <dbReference type="ARBA" id="ARBA00023015"/>
    </source>
</evidence>